<dbReference type="AlphaFoldDB" id="A0AAN9EHH8"/>
<proteinExistence type="predicted"/>
<dbReference type="InterPro" id="IPR008949">
    <property type="entry name" value="Isoprenoid_synthase_dom_sf"/>
</dbReference>
<organism evidence="1 2">
    <name type="scientific">Crotalaria pallida</name>
    <name type="common">Smooth rattlebox</name>
    <name type="synonym">Crotalaria striata</name>
    <dbReference type="NCBI Taxonomy" id="3830"/>
    <lineage>
        <taxon>Eukaryota</taxon>
        <taxon>Viridiplantae</taxon>
        <taxon>Streptophyta</taxon>
        <taxon>Embryophyta</taxon>
        <taxon>Tracheophyta</taxon>
        <taxon>Spermatophyta</taxon>
        <taxon>Magnoliopsida</taxon>
        <taxon>eudicotyledons</taxon>
        <taxon>Gunneridae</taxon>
        <taxon>Pentapetalae</taxon>
        <taxon>rosids</taxon>
        <taxon>fabids</taxon>
        <taxon>Fabales</taxon>
        <taxon>Fabaceae</taxon>
        <taxon>Papilionoideae</taxon>
        <taxon>50 kb inversion clade</taxon>
        <taxon>genistoids sensu lato</taxon>
        <taxon>core genistoids</taxon>
        <taxon>Crotalarieae</taxon>
        <taxon>Crotalaria</taxon>
    </lineage>
</organism>
<name>A0AAN9EHH8_CROPI</name>
<comment type="caution">
    <text evidence="1">The sequence shown here is derived from an EMBL/GenBank/DDBJ whole genome shotgun (WGS) entry which is preliminary data.</text>
</comment>
<reference evidence="1 2" key="1">
    <citation type="submission" date="2024-01" db="EMBL/GenBank/DDBJ databases">
        <title>The genomes of 5 underutilized Papilionoideae crops provide insights into root nodulation and disease resistanc.</title>
        <authorList>
            <person name="Yuan L."/>
        </authorList>
    </citation>
    <scope>NUCLEOTIDE SEQUENCE [LARGE SCALE GENOMIC DNA]</scope>
    <source>
        <strain evidence="1">ZHUSHIDOU_FW_LH</strain>
        <tissue evidence="1">Leaf</tissue>
    </source>
</reference>
<protein>
    <submittedName>
        <fullName evidence="1">Uncharacterized protein</fullName>
    </submittedName>
</protein>
<dbReference type="Proteomes" id="UP001372338">
    <property type="component" value="Unassembled WGS sequence"/>
</dbReference>
<dbReference type="EMBL" id="JAYWIO010000006">
    <property type="protein sequence ID" value="KAK7257301.1"/>
    <property type="molecule type" value="Genomic_DNA"/>
</dbReference>
<accession>A0AAN9EHH8</accession>
<evidence type="ECO:0000313" key="1">
    <source>
        <dbReference type="EMBL" id="KAK7257301.1"/>
    </source>
</evidence>
<gene>
    <name evidence="1" type="ORF">RIF29_31173</name>
</gene>
<keyword evidence="2" id="KW-1185">Reference proteome</keyword>
<evidence type="ECO:0000313" key="2">
    <source>
        <dbReference type="Proteomes" id="UP001372338"/>
    </source>
</evidence>
<dbReference type="Gene3D" id="1.10.600.10">
    <property type="entry name" value="Farnesyl Diphosphate Synthase"/>
    <property type="match status" value="1"/>
</dbReference>
<sequence>MEDTTEDILKWATRDPKIVADASIICRLMDDIAGGEGRLPFPRLDTPCGKTFHLKAFQATPLCGVPEAGYPCLSVTPARRRRGLVRTQ</sequence>